<feature type="domain" description="ABC3 transporter permease C-terminal" evidence="8">
    <location>
        <begin position="265"/>
        <end position="374"/>
    </location>
</feature>
<evidence type="ECO:0000313" key="10">
    <source>
        <dbReference type="Proteomes" id="UP000609531"/>
    </source>
</evidence>
<keyword evidence="6 7" id="KW-0472">Membrane</keyword>
<keyword evidence="2" id="KW-0813">Transport</keyword>
<protein>
    <recommendedName>
        <fullName evidence="8">ABC3 transporter permease C-terminal domain-containing protein</fullName>
    </recommendedName>
</protein>
<keyword evidence="3" id="KW-1003">Cell membrane</keyword>
<gene>
    <name evidence="9" type="ORF">JCR33_20840</name>
</gene>
<keyword evidence="10" id="KW-1185">Reference proteome</keyword>
<evidence type="ECO:0000256" key="5">
    <source>
        <dbReference type="ARBA" id="ARBA00022989"/>
    </source>
</evidence>
<evidence type="ECO:0000259" key="8">
    <source>
        <dbReference type="Pfam" id="PF02687"/>
    </source>
</evidence>
<keyword evidence="4 7" id="KW-0812">Transmembrane</keyword>
<feature type="transmembrane region" description="Helical" evidence="7">
    <location>
        <begin position="252"/>
        <end position="285"/>
    </location>
</feature>
<dbReference type="InterPro" id="IPR051125">
    <property type="entry name" value="ABC-4/HrtB_transporter"/>
</dbReference>
<accession>A0A934ISY9</accession>
<evidence type="ECO:0000256" key="6">
    <source>
        <dbReference type="ARBA" id="ARBA00023136"/>
    </source>
</evidence>
<evidence type="ECO:0000256" key="1">
    <source>
        <dbReference type="ARBA" id="ARBA00004651"/>
    </source>
</evidence>
<organism evidence="9 10">
    <name type="scientific">Acuticoccus mangrovi</name>
    <dbReference type="NCBI Taxonomy" id="2796142"/>
    <lineage>
        <taxon>Bacteria</taxon>
        <taxon>Pseudomonadati</taxon>
        <taxon>Pseudomonadota</taxon>
        <taxon>Alphaproteobacteria</taxon>
        <taxon>Hyphomicrobiales</taxon>
        <taxon>Amorphaceae</taxon>
        <taxon>Acuticoccus</taxon>
    </lineage>
</organism>
<comment type="caution">
    <text evidence="9">The sequence shown here is derived from an EMBL/GenBank/DDBJ whole genome shotgun (WGS) entry which is preliminary data.</text>
</comment>
<dbReference type="PANTHER" id="PTHR43738:SF1">
    <property type="entry name" value="HEMIN TRANSPORT SYSTEM PERMEASE PROTEIN HRTB-RELATED"/>
    <property type="match status" value="1"/>
</dbReference>
<dbReference type="Pfam" id="PF02687">
    <property type="entry name" value="FtsX"/>
    <property type="match status" value="1"/>
</dbReference>
<evidence type="ECO:0000256" key="7">
    <source>
        <dbReference type="SAM" id="Phobius"/>
    </source>
</evidence>
<sequence length="383" mass="40238">MLTGWSASSVRFAWRNLVAHPPRFAIACVGIGFAAFLMALQVSLLYGFTMAASRIVDAVEADIWIVGRAVPAFEFVSPIAERIAWLTEGTPGVAHAGTGIAGWVPFEKPDGDLTTVFLVGVDDRFAGRLPRVRPTVMAAAAVETPIAVDSTDAAVLRGGEGRAPAEVEVNGLRADIALVTDGLASFLGTPYVIADLRDARRLSRYAAERVSFAVVSVAAGEDPEAVASALAARFPNVSVFTRHALSRRSRVFWLLKTGAGGALSLAAVLGFLIGLSVVAQTIYSATSEQVEAYATIKALGGTDGFVFRIVALQSLLCGTIGALCGLSLVGPSAELAQNIVTWAVAPRWIYPAVFLTILLLCLLAAMIAARPALDAEPARVFRA</sequence>
<feature type="transmembrane region" description="Helical" evidence="7">
    <location>
        <begin position="348"/>
        <end position="369"/>
    </location>
</feature>
<evidence type="ECO:0000256" key="4">
    <source>
        <dbReference type="ARBA" id="ARBA00022692"/>
    </source>
</evidence>
<reference evidence="9" key="1">
    <citation type="submission" date="2020-12" db="EMBL/GenBank/DDBJ databases">
        <title>Bacterial taxonomy.</title>
        <authorList>
            <person name="Pan X."/>
        </authorList>
    </citation>
    <scope>NUCLEOTIDE SEQUENCE</scope>
    <source>
        <strain evidence="9">B2012</strain>
    </source>
</reference>
<evidence type="ECO:0000256" key="3">
    <source>
        <dbReference type="ARBA" id="ARBA00022475"/>
    </source>
</evidence>
<dbReference type="PANTHER" id="PTHR43738">
    <property type="entry name" value="ABC TRANSPORTER, MEMBRANE PROTEIN"/>
    <property type="match status" value="1"/>
</dbReference>
<dbReference type="Proteomes" id="UP000609531">
    <property type="component" value="Unassembled WGS sequence"/>
</dbReference>
<dbReference type="GO" id="GO:0005886">
    <property type="term" value="C:plasma membrane"/>
    <property type="evidence" value="ECO:0007669"/>
    <property type="project" value="UniProtKB-SubCell"/>
</dbReference>
<dbReference type="RefSeq" id="WP_198884067.1">
    <property type="nucleotide sequence ID" value="NZ_JAEKJA010000024.1"/>
</dbReference>
<feature type="transmembrane region" description="Helical" evidence="7">
    <location>
        <begin position="24"/>
        <end position="46"/>
    </location>
</feature>
<feature type="transmembrane region" description="Helical" evidence="7">
    <location>
        <begin position="305"/>
        <end position="328"/>
    </location>
</feature>
<name>A0A934ISY9_9HYPH</name>
<dbReference type="EMBL" id="JAEKJA010000024">
    <property type="protein sequence ID" value="MBJ3778160.1"/>
    <property type="molecule type" value="Genomic_DNA"/>
</dbReference>
<dbReference type="InterPro" id="IPR003838">
    <property type="entry name" value="ABC3_permease_C"/>
</dbReference>
<keyword evidence="5 7" id="KW-1133">Transmembrane helix</keyword>
<comment type="subcellular location">
    <subcellularLocation>
        <location evidence="1">Cell membrane</location>
        <topology evidence="1">Multi-pass membrane protein</topology>
    </subcellularLocation>
</comment>
<evidence type="ECO:0000313" key="9">
    <source>
        <dbReference type="EMBL" id="MBJ3778160.1"/>
    </source>
</evidence>
<evidence type="ECO:0000256" key="2">
    <source>
        <dbReference type="ARBA" id="ARBA00022448"/>
    </source>
</evidence>
<proteinExistence type="predicted"/>
<dbReference type="AlphaFoldDB" id="A0A934ISY9"/>